<name>A0AA37QCL9_9BACT</name>
<feature type="transmembrane region" description="Helical" evidence="1">
    <location>
        <begin position="104"/>
        <end position="127"/>
    </location>
</feature>
<dbReference type="AlphaFoldDB" id="A0AA37QCL9"/>
<accession>A0AA37QCL9</accession>
<evidence type="ECO:0008006" key="4">
    <source>
        <dbReference type="Google" id="ProtNLM"/>
    </source>
</evidence>
<keyword evidence="1" id="KW-0812">Transmembrane</keyword>
<keyword evidence="3" id="KW-1185">Reference proteome</keyword>
<dbReference type="EMBL" id="BRXS01000001">
    <property type="protein sequence ID" value="GLC23835.1"/>
    <property type="molecule type" value="Genomic_DNA"/>
</dbReference>
<comment type="caution">
    <text evidence="2">The sequence shown here is derived from an EMBL/GenBank/DDBJ whole genome shotgun (WGS) entry which is preliminary data.</text>
</comment>
<keyword evidence="1" id="KW-0472">Membrane</keyword>
<keyword evidence="1" id="KW-1133">Transmembrane helix</keyword>
<protein>
    <recommendedName>
        <fullName evidence="4">DUF983 domain-containing protein</fullName>
    </recommendedName>
</protein>
<feature type="transmembrane region" description="Helical" evidence="1">
    <location>
        <begin position="67"/>
        <end position="92"/>
    </location>
</feature>
<evidence type="ECO:0000313" key="3">
    <source>
        <dbReference type="Proteomes" id="UP001161325"/>
    </source>
</evidence>
<evidence type="ECO:0000313" key="2">
    <source>
        <dbReference type="EMBL" id="GLC23835.1"/>
    </source>
</evidence>
<dbReference type="Proteomes" id="UP001161325">
    <property type="component" value="Unassembled WGS sequence"/>
</dbReference>
<proteinExistence type="predicted"/>
<evidence type="ECO:0000256" key="1">
    <source>
        <dbReference type="SAM" id="Phobius"/>
    </source>
</evidence>
<reference evidence="2" key="1">
    <citation type="submission" date="2022-08" db="EMBL/GenBank/DDBJ databases">
        <title>Draft genome sequencing of Roseisolibacter agri AW1220.</title>
        <authorList>
            <person name="Tobiishi Y."/>
            <person name="Tonouchi A."/>
        </authorList>
    </citation>
    <scope>NUCLEOTIDE SEQUENCE</scope>
    <source>
        <strain evidence="2">AW1220</strain>
    </source>
</reference>
<sequence length="157" mass="17863">MTHGPEMDSETGMELPTLGRTLRLFGRAFLLRCPNCGHGPVLEHWMKLRLKCGTCGLRLQRGEHDTVMGFAFILFTLIGLFSYAVLVVTLLVTRATPWDLLENGLPLLVLVELFAFFPFAKLLWLAFDLTLRPVTASELEWHRSATRAYETERDAIR</sequence>
<gene>
    <name evidence="2" type="ORF">rosag_03480</name>
</gene>
<dbReference type="RefSeq" id="WP_284348279.1">
    <property type="nucleotide sequence ID" value="NZ_BRXS01000001.1"/>
</dbReference>
<organism evidence="2 3">
    <name type="scientific">Roseisolibacter agri</name>
    <dbReference type="NCBI Taxonomy" id="2014610"/>
    <lineage>
        <taxon>Bacteria</taxon>
        <taxon>Pseudomonadati</taxon>
        <taxon>Gemmatimonadota</taxon>
        <taxon>Gemmatimonadia</taxon>
        <taxon>Gemmatimonadales</taxon>
        <taxon>Gemmatimonadaceae</taxon>
        <taxon>Roseisolibacter</taxon>
    </lineage>
</organism>